<dbReference type="AlphaFoldDB" id="A0A4Y7RF70"/>
<evidence type="ECO:0000313" key="1">
    <source>
        <dbReference type="EMBL" id="TEB07421.1"/>
    </source>
</evidence>
<reference evidence="1 2" key="1">
    <citation type="journal article" date="2018" name="Environ. Microbiol.">
        <title>Novel energy conservation strategies and behaviour of Pelotomaculum schinkii driving syntrophic propionate catabolism.</title>
        <authorList>
            <person name="Hidalgo-Ahumada C.A.P."/>
            <person name="Nobu M.K."/>
            <person name="Narihiro T."/>
            <person name="Tamaki H."/>
            <person name="Liu W.T."/>
            <person name="Kamagata Y."/>
            <person name="Stams A.J.M."/>
            <person name="Imachi H."/>
            <person name="Sousa D.Z."/>
        </authorList>
    </citation>
    <scope>NUCLEOTIDE SEQUENCE [LARGE SCALE GENOMIC DNA]</scope>
    <source>
        <strain evidence="1 2">HH</strain>
    </source>
</reference>
<dbReference type="EMBL" id="QFGA01000001">
    <property type="protein sequence ID" value="TEB07421.1"/>
    <property type="molecule type" value="Genomic_DNA"/>
</dbReference>
<organism evidence="1 2">
    <name type="scientific">Pelotomaculum schinkii</name>
    <dbReference type="NCBI Taxonomy" id="78350"/>
    <lineage>
        <taxon>Bacteria</taxon>
        <taxon>Bacillati</taxon>
        <taxon>Bacillota</taxon>
        <taxon>Clostridia</taxon>
        <taxon>Eubacteriales</taxon>
        <taxon>Desulfotomaculaceae</taxon>
        <taxon>Pelotomaculum</taxon>
    </lineage>
</organism>
<dbReference type="RefSeq" id="WP_282432420.1">
    <property type="nucleotide sequence ID" value="NZ_QFGA01000001.1"/>
</dbReference>
<gene>
    <name evidence="1" type="ORF">Psch_00974</name>
</gene>
<sequence length="44" mass="5368">MPEEKDPKEFNEEVINKEATEEAAQGYIRIIEEEEYEEDPFDWF</sequence>
<keyword evidence="2" id="KW-1185">Reference proteome</keyword>
<comment type="caution">
    <text evidence="1">The sequence shown here is derived from an EMBL/GenBank/DDBJ whole genome shotgun (WGS) entry which is preliminary data.</text>
</comment>
<name>A0A4Y7RF70_9FIRM</name>
<dbReference type="Proteomes" id="UP000298324">
    <property type="component" value="Unassembled WGS sequence"/>
</dbReference>
<evidence type="ECO:0000313" key="2">
    <source>
        <dbReference type="Proteomes" id="UP000298324"/>
    </source>
</evidence>
<proteinExistence type="predicted"/>
<accession>A0A4Y7RF70</accession>
<protein>
    <submittedName>
        <fullName evidence="1">Uncharacterized protein</fullName>
    </submittedName>
</protein>